<feature type="transmembrane region" description="Helical" evidence="6">
    <location>
        <begin position="351"/>
        <end position="372"/>
    </location>
</feature>
<feature type="region of interest" description="Disordered" evidence="5">
    <location>
        <begin position="490"/>
        <end position="515"/>
    </location>
</feature>
<evidence type="ECO:0000256" key="1">
    <source>
        <dbReference type="ARBA" id="ARBA00004370"/>
    </source>
</evidence>
<dbReference type="InterPro" id="IPR029071">
    <property type="entry name" value="Ubiquitin-like_domsf"/>
</dbReference>
<dbReference type="PROSITE" id="PS50053">
    <property type="entry name" value="UBIQUITIN_2"/>
    <property type="match status" value="1"/>
</dbReference>
<evidence type="ECO:0000256" key="2">
    <source>
        <dbReference type="ARBA" id="ARBA00022692"/>
    </source>
</evidence>
<keyword evidence="9" id="KW-1185">Reference proteome</keyword>
<evidence type="ECO:0000256" key="4">
    <source>
        <dbReference type="ARBA" id="ARBA00023136"/>
    </source>
</evidence>
<keyword evidence="4 6" id="KW-0472">Membrane</keyword>
<evidence type="ECO:0000256" key="5">
    <source>
        <dbReference type="SAM" id="MobiDB-lite"/>
    </source>
</evidence>
<dbReference type="GO" id="GO:0016020">
    <property type="term" value="C:membrane"/>
    <property type="evidence" value="ECO:0007669"/>
    <property type="project" value="UniProtKB-SubCell"/>
</dbReference>
<dbReference type="AlphaFoldDB" id="A0A165SZQ1"/>
<dbReference type="PANTHER" id="PTHR12943:SF27">
    <property type="entry name" value="HOMOCYSTEINE-INDUCED ENDOPLASMIC RETICULUM PROTEIN, ISOFORM A"/>
    <property type="match status" value="1"/>
</dbReference>
<name>A0A165SZQ1_9APHY</name>
<evidence type="ECO:0000256" key="3">
    <source>
        <dbReference type="ARBA" id="ARBA00022989"/>
    </source>
</evidence>
<dbReference type="SUPFAM" id="SSF54236">
    <property type="entry name" value="Ubiquitin-like"/>
    <property type="match status" value="1"/>
</dbReference>
<evidence type="ECO:0000259" key="7">
    <source>
        <dbReference type="PROSITE" id="PS50053"/>
    </source>
</evidence>
<keyword evidence="2 6" id="KW-0812">Transmembrane</keyword>
<dbReference type="GO" id="GO:0030968">
    <property type="term" value="P:endoplasmic reticulum unfolded protein response"/>
    <property type="evidence" value="ECO:0007669"/>
    <property type="project" value="TreeGrafter"/>
</dbReference>
<comment type="subcellular location">
    <subcellularLocation>
        <location evidence="1">Membrane</location>
    </subcellularLocation>
</comment>
<dbReference type="STRING" id="1314783.A0A165SZQ1"/>
<organism evidence="8 9">
    <name type="scientific">Daedalea quercina L-15889</name>
    <dbReference type="NCBI Taxonomy" id="1314783"/>
    <lineage>
        <taxon>Eukaryota</taxon>
        <taxon>Fungi</taxon>
        <taxon>Dikarya</taxon>
        <taxon>Basidiomycota</taxon>
        <taxon>Agaricomycotina</taxon>
        <taxon>Agaricomycetes</taxon>
        <taxon>Polyporales</taxon>
        <taxon>Fomitopsis</taxon>
    </lineage>
</organism>
<evidence type="ECO:0000256" key="6">
    <source>
        <dbReference type="SAM" id="Phobius"/>
    </source>
</evidence>
<dbReference type="EMBL" id="KV429040">
    <property type="protein sequence ID" value="KZT72723.1"/>
    <property type="molecule type" value="Genomic_DNA"/>
</dbReference>
<gene>
    <name evidence="8" type="ORF">DAEQUDRAFT_685893</name>
</gene>
<evidence type="ECO:0000313" key="9">
    <source>
        <dbReference type="Proteomes" id="UP000076727"/>
    </source>
</evidence>
<dbReference type="Gene3D" id="3.10.20.90">
    <property type="entry name" value="Phosphatidylinositol 3-kinase Catalytic Subunit, Chain A, domain 1"/>
    <property type="match status" value="1"/>
</dbReference>
<dbReference type="PANTHER" id="PTHR12943">
    <property type="entry name" value="HOMOCYSTEINE-RESPONSIVE ENDOPLASMIC RETICULUM-RESIDENT UNIQUITIN-LIKE DOMAIN HERPUD PROTEIN FAMILY MEMBER"/>
    <property type="match status" value="1"/>
</dbReference>
<sequence length="543" mass="59639">MSAQGAAVDIRIELPTYSRSFIVQARPSSTIRDVKLEITRVCPGGPRADGQRLIHKGRFVNDDELVGEIWKKLDEVHVLHLSVHPSAWTDGTPTLPSSSSQPAPTPLTVPLAMPGPLPVSVPFSYPITPPVASPSMADPTMLAYTTLGYVYYKHASALSVFMNGTDRIEGANVGDTQRWRAVAIEMLGHHGWAWPALLDEEYPQPTSGGLKYERTTVDGLPYLSLTNPGTEPTPIQVHAFKVLSLTFTILSTLGQFAPPYYHAAPTNVAQNIGTTNLNEHLQRLGLPALRLAPGQIPNQNLNPNDPNNFAAPAPAVEIRAIPLRAVLVPFLMVTFRTILLLYFFGPTKRPFFALLVMAWILYEAWGAIRLVLGHDRPRDRPQAGGADVPAGNPAGQPGPQAQGQQPNRAPRRPRAANANRSAVYSFLASLSNLNLRREDAVIDAGANVPPPSLSHKVSTFVTLMLLTLYPAVWDHRRAALRRREGRLRTEANAREAARGAEGEPGREADVERGRTLERLQQSRPAWVREYIERAHTTDWADEL</sequence>
<dbReference type="InterPro" id="IPR000626">
    <property type="entry name" value="Ubiquitin-like_dom"/>
</dbReference>
<keyword evidence="3 6" id="KW-1133">Transmembrane helix</keyword>
<evidence type="ECO:0000313" key="8">
    <source>
        <dbReference type="EMBL" id="KZT72723.1"/>
    </source>
</evidence>
<feature type="transmembrane region" description="Helical" evidence="6">
    <location>
        <begin position="326"/>
        <end position="344"/>
    </location>
</feature>
<dbReference type="OrthoDB" id="21589at2759"/>
<dbReference type="Proteomes" id="UP000076727">
    <property type="component" value="Unassembled WGS sequence"/>
</dbReference>
<proteinExistence type="predicted"/>
<reference evidence="8 9" key="1">
    <citation type="journal article" date="2016" name="Mol. Biol. Evol.">
        <title>Comparative Genomics of Early-Diverging Mushroom-Forming Fungi Provides Insights into the Origins of Lignocellulose Decay Capabilities.</title>
        <authorList>
            <person name="Nagy L.G."/>
            <person name="Riley R."/>
            <person name="Tritt A."/>
            <person name="Adam C."/>
            <person name="Daum C."/>
            <person name="Floudas D."/>
            <person name="Sun H."/>
            <person name="Yadav J.S."/>
            <person name="Pangilinan J."/>
            <person name="Larsson K.H."/>
            <person name="Matsuura K."/>
            <person name="Barry K."/>
            <person name="Labutti K."/>
            <person name="Kuo R."/>
            <person name="Ohm R.A."/>
            <person name="Bhattacharya S.S."/>
            <person name="Shirouzu T."/>
            <person name="Yoshinaga Y."/>
            <person name="Martin F.M."/>
            <person name="Grigoriev I.V."/>
            <person name="Hibbett D.S."/>
        </authorList>
    </citation>
    <scope>NUCLEOTIDE SEQUENCE [LARGE SCALE GENOMIC DNA]</scope>
    <source>
        <strain evidence="8 9">L-15889</strain>
    </source>
</reference>
<feature type="domain" description="Ubiquitin-like" evidence="7">
    <location>
        <begin position="8"/>
        <end position="68"/>
    </location>
</feature>
<dbReference type="InterPro" id="IPR039751">
    <property type="entry name" value="HERPUD1/2"/>
</dbReference>
<accession>A0A165SZQ1</accession>
<feature type="compositionally biased region" description="Low complexity" evidence="5">
    <location>
        <begin position="389"/>
        <end position="408"/>
    </location>
</feature>
<protein>
    <recommendedName>
        <fullName evidence="7">Ubiquitin-like domain-containing protein</fullName>
    </recommendedName>
</protein>
<feature type="region of interest" description="Disordered" evidence="5">
    <location>
        <begin position="378"/>
        <end position="418"/>
    </location>
</feature>